<reference evidence="2" key="1">
    <citation type="submission" date="2023-07" db="EMBL/GenBank/DDBJ databases">
        <title>A chromosome-level genome assembly of Lolium multiflorum.</title>
        <authorList>
            <person name="Chen Y."/>
            <person name="Copetti D."/>
            <person name="Kolliker R."/>
            <person name="Studer B."/>
        </authorList>
    </citation>
    <scope>NUCLEOTIDE SEQUENCE</scope>
    <source>
        <strain evidence="2">02402/16</strain>
        <tissue evidence="2">Leaf</tissue>
    </source>
</reference>
<dbReference type="InterPro" id="IPR036047">
    <property type="entry name" value="F-box-like_dom_sf"/>
</dbReference>
<protein>
    <recommendedName>
        <fullName evidence="1">KIB1-4 beta-propeller domain-containing protein</fullName>
    </recommendedName>
</protein>
<dbReference type="AlphaFoldDB" id="A0AAD8SQA6"/>
<feature type="domain" description="KIB1-4 beta-propeller" evidence="1">
    <location>
        <begin position="116"/>
        <end position="373"/>
    </location>
</feature>
<dbReference type="Pfam" id="PF03478">
    <property type="entry name" value="Beta-prop_KIB1-4"/>
    <property type="match status" value="1"/>
</dbReference>
<dbReference type="Proteomes" id="UP001231189">
    <property type="component" value="Unassembled WGS sequence"/>
</dbReference>
<name>A0AAD8SQA6_LOLMU</name>
<dbReference type="PANTHER" id="PTHR44259:SF57">
    <property type="entry name" value="DUF1618 DOMAIN-CONTAINING PROTEIN"/>
    <property type="match status" value="1"/>
</dbReference>
<dbReference type="EMBL" id="JAUUTY010000003">
    <property type="protein sequence ID" value="KAK1661383.1"/>
    <property type="molecule type" value="Genomic_DNA"/>
</dbReference>
<keyword evidence="3" id="KW-1185">Reference proteome</keyword>
<proteinExistence type="predicted"/>
<organism evidence="2 3">
    <name type="scientific">Lolium multiflorum</name>
    <name type="common">Italian ryegrass</name>
    <name type="synonym">Lolium perenne subsp. multiflorum</name>
    <dbReference type="NCBI Taxonomy" id="4521"/>
    <lineage>
        <taxon>Eukaryota</taxon>
        <taxon>Viridiplantae</taxon>
        <taxon>Streptophyta</taxon>
        <taxon>Embryophyta</taxon>
        <taxon>Tracheophyta</taxon>
        <taxon>Spermatophyta</taxon>
        <taxon>Magnoliopsida</taxon>
        <taxon>Liliopsida</taxon>
        <taxon>Poales</taxon>
        <taxon>Poaceae</taxon>
        <taxon>BOP clade</taxon>
        <taxon>Pooideae</taxon>
        <taxon>Poodae</taxon>
        <taxon>Poeae</taxon>
        <taxon>Poeae Chloroplast Group 2 (Poeae type)</taxon>
        <taxon>Loliodinae</taxon>
        <taxon>Loliinae</taxon>
        <taxon>Lolium</taxon>
    </lineage>
</organism>
<comment type="caution">
    <text evidence="2">The sequence shown here is derived from an EMBL/GenBank/DDBJ whole genome shotgun (WGS) entry which is preliminary data.</text>
</comment>
<sequence>MSAPPSFFGKIGEKEIITMCTDAVVVSTELEHGDLDAGDTSTVFNGWINLPADICNAILDLLGAFDVLSFPLVCKPWAAVYAKNRRLQPGAPTLITSPSDDGWEIPDDYERGLFSITNILSSKVFSVEVEGLEYGRWIGGRDEWLVITNVGATRVQLLNPITKGCCIDLPDHMAGSFDRVQLCRTPDNADGYFAIAISLDNLYYTMVGCDRWITLENPDRYGQSYCDAIVHRGNIISICQNGDLWSWDLDQGGRHPKLLMGSSIHTQGWARFDFILAPSLRDNILIVSPYGEDLPIRMGNTGPSHSNQYWNFIVHGAVIHELDNDAQSIAEVRDIGDHALLLGPNYPLYVPVSVPTGDLKRNCLYIAALADHDVVAIDLSLEDIPRNVSLTDYAGLSNPYQAPMWFRPAFP</sequence>
<dbReference type="InterPro" id="IPR050942">
    <property type="entry name" value="F-box_BR-signaling"/>
</dbReference>
<evidence type="ECO:0000259" key="1">
    <source>
        <dbReference type="Pfam" id="PF03478"/>
    </source>
</evidence>
<gene>
    <name evidence="2" type="ORF">QYE76_049542</name>
</gene>
<dbReference type="PANTHER" id="PTHR44259">
    <property type="entry name" value="OS07G0183000 PROTEIN-RELATED"/>
    <property type="match status" value="1"/>
</dbReference>
<dbReference type="SUPFAM" id="SSF81383">
    <property type="entry name" value="F-box domain"/>
    <property type="match status" value="1"/>
</dbReference>
<dbReference type="InterPro" id="IPR005174">
    <property type="entry name" value="KIB1-4_b-propeller"/>
</dbReference>
<accession>A0AAD8SQA6</accession>
<evidence type="ECO:0000313" key="2">
    <source>
        <dbReference type="EMBL" id="KAK1661383.1"/>
    </source>
</evidence>
<evidence type="ECO:0000313" key="3">
    <source>
        <dbReference type="Proteomes" id="UP001231189"/>
    </source>
</evidence>